<dbReference type="RefSeq" id="WP_344809029.1">
    <property type="nucleotide sequence ID" value="NZ_BAABAB010000049.1"/>
</dbReference>
<dbReference type="InterPro" id="IPR050228">
    <property type="entry name" value="Carboxylesterase_BioH"/>
</dbReference>
<comment type="caution">
    <text evidence="3">The sequence shown here is derived from an EMBL/GenBank/DDBJ whole genome shotgun (WGS) entry which is preliminary data.</text>
</comment>
<dbReference type="PANTHER" id="PTHR43194">
    <property type="entry name" value="HYDROLASE ALPHA/BETA FOLD FAMILY"/>
    <property type="match status" value="1"/>
</dbReference>
<evidence type="ECO:0000313" key="4">
    <source>
        <dbReference type="Proteomes" id="UP001501490"/>
    </source>
</evidence>
<dbReference type="GO" id="GO:0016787">
    <property type="term" value="F:hydrolase activity"/>
    <property type="evidence" value="ECO:0007669"/>
    <property type="project" value="UniProtKB-KW"/>
</dbReference>
<evidence type="ECO:0000313" key="3">
    <source>
        <dbReference type="EMBL" id="GAA3638483.1"/>
    </source>
</evidence>
<dbReference type="EMBL" id="BAABAB010000049">
    <property type="protein sequence ID" value="GAA3638483.1"/>
    <property type="molecule type" value="Genomic_DNA"/>
</dbReference>
<name>A0ABP7ARY9_9ACTN</name>
<dbReference type="Proteomes" id="UP001501490">
    <property type="component" value="Unassembled WGS sequence"/>
</dbReference>
<reference evidence="4" key="1">
    <citation type="journal article" date="2019" name="Int. J. Syst. Evol. Microbiol.">
        <title>The Global Catalogue of Microorganisms (GCM) 10K type strain sequencing project: providing services to taxonomists for standard genome sequencing and annotation.</title>
        <authorList>
            <consortium name="The Broad Institute Genomics Platform"/>
            <consortium name="The Broad Institute Genome Sequencing Center for Infectious Disease"/>
            <person name="Wu L."/>
            <person name="Ma J."/>
        </authorList>
    </citation>
    <scope>NUCLEOTIDE SEQUENCE [LARGE SCALE GENOMIC DNA]</scope>
    <source>
        <strain evidence="4">JCM 16929</strain>
    </source>
</reference>
<sequence length="278" mass="29909">MTEPTAEHAFPVMFIHGLWIHASAWTPWQELFESRGYQTSAPGWPGDGDTVQATRDDPHGLDEVGIEAICRHYAGLIDAMEVKPIVIGHSFGGLIAQELLANGYAVAGVAIDPAPIKGVKVLPFAQLRSAFPVLGNPANRKRTVALTAEQFRYSFGNTLSQEESDALHEQLTIPGPGRPLFEDATALFTKDSPAAVDSHHAVRGPLLLISGTEDHTVPRKVTDAVFKLYADNPSQTDYQQIEGRGHSLTIDAGWPDVATVVLDWMAANEPALAGAADS</sequence>
<accession>A0ABP7ARY9</accession>
<dbReference type="Pfam" id="PF12697">
    <property type="entry name" value="Abhydrolase_6"/>
    <property type="match status" value="1"/>
</dbReference>
<feature type="region of interest" description="Disordered" evidence="1">
    <location>
        <begin position="39"/>
        <end position="58"/>
    </location>
</feature>
<keyword evidence="4" id="KW-1185">Reference proteome</keyword>
<dbReference type="PANTHER" id="PTHR43194:SF2">
    <property type="entry name" value="PEROXISOMAL MEMBRANE PROTEIN LPX1"/>
    <property type="match status" value="1"/>
</dbReference>
<keyword evidence="3" id="KW-0378">Hydrolase</keyword>
<feature type="domain" description="AB hydrolase-1" evidence="2">
    <location>
        <begin position="12"/>
        <end position="251"/>
    </location>
</feature>
<organism evidence="3 4">
    <name type="scientific">Microlunatus ginsengisoli</name>
    <dbReference type="NCBI Taxonomy" id="363863"/>
    <lineage>
        <taxon>Bacteria</taxon>
        <taxon>Bacillati</taxon>
        <taxon>Actinomycetota</taxon>
        <taxon>Actinomycetes</taxon>
        <taxon>Propionibacteriales</taxon>
        <taxon>Propionibacteriaceae</taxon>
        <taxon>Microlunatus</taxon>
    </lineage>
</organism>
<proteinExistence type="predicted"/>
<dbReference type="InterPro" id="IPR000073">
    <property type="entry name" value="AB_hydrolase_1"/>
</dbReference>
<dbReference type="Gene3D" id="3.40.50.1820">
    <property type="entry name" value="alpha/beta hydrolase"/>
    <property type="match status" value="1"/>
</dbReference>
<dbReference type="InterPro" id="IPR029058">
    <property type="entry name" value="AB_hydrolase_fold"/>
</dbReference>
<dbReference type="SUPFAM" id="SSF53474">
    <property type="entry name" value="alpha/beta-Hydrolases"/>
    <property type="match status" value="1"/>
</dbReference>
<evidence type="ECO:0000256" key="1">
    <source>
        <dbReference type="SAM" id="MobiDB-lite"/>
    </source>
</evidence>
<evidence type="ECO:0000259" key="2">
    <source>
        <dbReference type="Pfam" id="PF12697"/>
    </source>
</evidence>
<protein>
    <submittedName>
        <fullName evidence="3">Alpha/beta fold hydrolase</fullName>
    </submittedName>
</protein>
<gene>
    <name evidence="3" type="ORF">GCM10022236_46120</name>
</gene>